<dbReference type="EMBL" id="CP060696">
    <property type="protein sequence ID" value="QNO18228.1"/>
    <property type="molecule type" value="Genomic_DNA"/>
</dbReference>
<proteinExistence type="predicted"/>
<protein>
    <submittedName>
        <fullName evidence="1">Uncharacterized protein</fullName>
    </submittedName>
</protein>
<dbReference type="KEGG" id="caml:H6X83_00740"/>
<evidence type="ECO:0000313" key="1">
    <source>
        <dbReference type="EMBL" id="QNO18228.1"/>
    </source>
</evidence>
<reference evidence="1 2" key="1">
    <citation type="submission" date="2020-08" db="EMBL/GenBank/DDBJ databases">
        <authorList>
            <person name="Ren C."/>
            <person name="Gu Y."/>
            <person name="Xu Y."/>
        </authorList>
    </citation>
    <scope>NUCLEOTIDE SEQUENCE [LARGE SCALE GENOMIC DNA]</scope>
    <source>
        <strain evidence="1 2">LBM18003</strain>
    </source>
</reference>
<dbReference type="RefSeq" id="WP_212507294.1">
    <property type="nucleotide sequence ID" value="NZ_CP060696.1"/>
</dbReference>
<keyword evidence="2" id="KW-1185">Reference proteome</keyword>
<organism evidence="1 2">
    <name type="scientific">Caproicibacterium amylolyticum</name>
    <dbReference type="NCBI Taxonomy" id="2766537"/>
    <lineage>
        <taxon>Bacteria</taxon>
        <taxon>Bacillati</taxon>
        <taxon>Bacillota</taxon>
        <taxon>Clostridia</taxon>
        <taxon>Eubacteriales</taxon>
        <taxon>Oscillospiraceae</taxon>
        <taxon>Caproicibacterium</taxon>
    </lineage>
</organism>
<accession>A0A7G9WHR6</accession>
<gene>
    <name evidence="1" type="ORF">H6X83_00740</name>
</gene>
<dbReference type="AlphaFoldDB" id="A0A7G9WHR6"/>
<dbReference type="Proteomes" id="UP000516046">
    <property type="component" value="Chromosome"/>
</dbReference>
<evidence type="ECO:0000313" key="2">
    <source>
        <dbReference type="Proteomes" id="UP000516046"/>
    </source>
</evidence>
<name>A0A7G9WHR6_9FIRM</name>
<sequence length="89" mass="9771">MADSLLEIHDVNVPKFLELLDQCQGNVYLVSNEGDKLNLKSKLCQLVGLTSLIEGGKIASCYISCDNPEDESMLFRFNLFGSKGDSSPN</sequence>